<evidence type="ECO:0000256" key="7">
    <source>
        <dbReference type="ARBA" id="ARBA00023014"/>
    </source>
</evidence>
<dbReference type="PROSITE" id="PS51085">
    <property type="entry name" value="2FE2S_FER_2"/>
    <property type="match status" value="1"/>
</dbReference>
<feature type="domain" description="2Fe-2S ferredoxin-type" evidence="9">
    <location>
        <begin position="3"/>
        <end position="92"/>
    </location>
</feature>
<dbReference type="Pfam" id="PF00111">
    <property type="entry name" value="Fer2"/>
    <property type="match status" value="1"/>
</dbReference>
<comment type="similarity">
    <text evidence="1">Belongs to the 2Fe2S plant-type ferredoxin family.</text>
</comment>
<protein>
    <submittedName>
        <fullName evidence="10">2Fe-2S iron-sulfur cluster binding domain-containing protein</fullName>
    </submittedName>
</protein>
<evidence type="ECO:0000256" key="3">
    <source>
        <dbReference type="ARBA" id="ARBA00022714"/>
    </source>
</evidence>
<evidence type="ECO:0000256" key="8">
    <source>
        <dbReference type="ARBA" id="ARBA00034078"/>
    </source>
</evidence>
<dbReference type="SUPFAM" id="SSF54292">
    <property type="entry name" value="2Fe-2S ferredoxin-like"/>
    <property type="match status" value="1"/>
</dbReference>
<keyword evidence="4" id="KW-0479">Metal-binding</keyword>
<proteinExistence type="inferred from homology"/>
<dbReference type="CDD" id="cd00207">
    <property type="entry name" value="fer2"/>
    <property type="match status" value="1"/>
</dbReference>
<evidence type="ECO:0000313" key="11">
    <source>
        <dbReference type="Proteomes" id="UP000622707"/>
    </source>
</evidence>
<dbReference type="InterPro" id="IPR012675">
    <property type="entry name" value="Beta-grasp_dom_sf"/>
</dbReference>
<dbReference type="Proteomes" id="UP000622707">
    <property type="component" value="Unassembled WGS sequence"/>
</dbReference>
<keyword evidence="7" id="KW-0411">Iron-sulfur</keyword>
<reference evidence="10 11" key="1">
    <citation type="journal article" date="2017" name="Int. J. Syst. Evol. Microbiol.">
        <title>Ramlibacter alkalitolerans sp. nov., alkali-tolerant bacterium isolated from soil of ginseng.</title>
        <authorList>
            <person name="Lee D.H."/>
            <person name="Cha C.J."/>
        </authorList>
    </citation>
    <scope>NUCLEOTIDE SEQUENCE [LARGE SCALE GENOMIC DNA]</scope>
    <source>
        <strain evidence="10 11">KACC 19305</strain>
    </source>
</reference>
<evidence type="ECO:0000256" key="4">
    <source>
        <dbReference type="ARBA" id="ARBA00022723"/>
    </source>
</evidence>
<dbReference type="Gene3D" id="3.10.20.30">
    <property type="match status" value="1"/>
</dbReference>
<comment type="caution">
    <text evidence="10">The sequence shown here is derived from an EMBL/GenBank/DDBJ whole genome shotgun (WGS) entry which is preliminary data.</text>
</comment>
<name>A0ABS1JS43_9BURK</name>
<comment type="cofactor">
    <cofactor evidence="8">
        <name>[2Fe-2S] cluster</name>
        <dbReference type="ChEBI" id="CHEBI:190135"/>
    </cofactor>
</comment>
<gene>
    <name evidence="10" type="ORF">JI746_18455</name>
</gene>
<keyword evidence="5" id="KW-0249">Electron transport</keyword>
<dbReference type="InterPro" id="IPR001041">
    <property type="entry name" value="2Fe-2S_ferredoxin-type"/>
</dbReference>
<keyword evidence="6" id="KW-0408">Iron</keyword>
<accession>A0ABS1JS43</accession>
<keyword evidence="2" id="KW-0813">Transport</keyword>
<keyword evidence="3" id="KW-0001">2Fe-2S</keyword>
<dbReference type="InterPro" id="IPR036010">
    <property type="entry name" value="2Fe-2S_ferredoxin-like_sf"/>
</dbReference>
<dbReference type="PANTHER" id="PTHR43112:SF3">
    <property type="entry name" value="FERREDOXIN-2, CHLOROPLASTIC"/>
    <property type="match status" value="1"/>
</dbReference>
<organism evidence="10 11">
    <name type="scientific">Ramlibacter alkalitolerans</name>
    <dbReference type="NCBI Taxonomy" id="2039631"/>
    <lineage>
        <taxon>Bacteria</taxon>
        <taxon>Pseudomonadati</taxon>
        <taxon>Pseudomonadota</taxon>
        <taxon>Betaproteobacteria</taxon>
        <taxon>Burkholderiales</taxon>
        <taxon>Comamonadaceae</taxon>
        <taxon>Ramlibacter</taxon>
    </lineage>
</organism>
<evidence type="ECO:0000259" key="9">
    <source>
        <dbReference type="PROSITE" id="PS51085"/>
    </source>
</evidence>
<dbReference type="PANTHER" id="PTHR43112">
    <property type="entry name" value="FERREDOXIN"/>
    <property type="match status" value="1"/>
</dbReference>
<evidence type="ECO:0000256" key="5">
    <source>
        <dbReference type="ARBA" id="ARBA00022982"/>
    </source>
</evidence>
<sequence>MSHTVILLEPAAAFEAAADASLLEAAQEAGLVMQSSCRNGTCRTCMRKLVSGTVKYRIPWPGLTLDERSEGWVLPCVAVPTSDVVLGEPAQKGWWDG</sequence>
<evidence type="ECO:0000313" key="10">
    <source>
        <dbReference type="EMBL" id="MBL0427104.1"/>
    </source>
</evidence>
<evidence type="ECO:0000256" key="1">
    <source>
        <dbReference type="ARBA" id="ARBA00007874"/>
    </source>
</evidence>
<keyword evidence="11" id="KW-1185">Reference proteome</keyword>
<dbReference type="RefSeq" id="WP_201691693.1">
    <property type="nucleotide sequence ID" value="NZ_JAEQND010000010.1"/>
</dbReference>
<evidence type="ECO:0000256" key="2">
    <source>
        <dbReference type="ARBA" id="ARBA00022448"/>
    </source>
</evidence>
<evidence type="ECO:0000256" key="6">
    <source>
        <dbReference type="ARBA" id="ARBA00023004"/>
    </source>
</evidence>
<dbReference type="EMBL" id="JAEQND010000010">
    <property type="protein sequence ID" value="MBL0427104.1"/>
    <property type="molecule type" value="Genomic_DNA"/>
</dbReference>